<proteinExistence type="inferred from homology"/>
<accession>A0A1W9HS50</accession>
<dbReference type="GO" id="GO:0015068">
    <property type="term" value="F:glycine amidinotransferase activity"/>
    <property type="evidence" value="ECO:0007669"/>
    <property type="project" value="TreeGrafter"/>
</dbReference>
<reference evidence="4 5" key="1">
    <citation type="journal article" date="2017" name="Water Res.">
        <title>Comammox in drinking water systems.</title>
        <authorList>
            <person name="Wang Y."/>
            <person name="Ma L."/>
            <person name="Mao Y."/>
            <person name="Jiang X."/>
            <person name="Xia Y."/>
            <person name="Yu K."/>
            <person name="Li B."/>
            <person name="Zhang T."/>
        </authorList>
    </citation>
    <scope>NUCLEOTIDE SEQUENCE [LARGE SCALE GENOMIC DNA]</scope>
    <source>
        <strain evidence="4">SG_bin8</strain>
    </source>
</reference>
<dbReference type="EMBL" id="LWDL01000027">
    <property type="protein sequence ID" value="OQW50102.1"/>
    <property type="molecule type" value="Genomic_DNA"/>
</dbReference>
<dbReference type="GO" id="GO:0006601">
    <property type="term" value="P:creatine biosynthetic process"/>
    <property type="evidence" value="ECO:0007669"/>
    <property type="project" value="TreeGrafter"/>
</dbReference>
<sequence length="374" mass="42899">MTEHAVSTTINEMAPGTAIGPVSSFNEWDPLEEVIVGRLEGATIPSNHITVTFNIPRAAQPFFRFAAGWRFPGFMKKIAQKELDGFIRVLEVEGIKVRRPDIVDWATKYKSPWWSSRGFCIACPRDGFLVIGDDIIETPMCWRSRYFEGEAYRRLFMEYFEAGARWSSAPRPMLKDDLYNYDYTIPEYGEKLRYTVNEHEPVFDAADFVRCGRDLFVTPSNVTNMAGIKWLQRHLGETYKIHIIESRCRQPMHIDSSFMPLAPGKVLVNPEYIDVDRLPPILKKWDVLIAPKPDEVTGFMSKISMCSPWTSINVLMLDHKKVVVDASQKTLIKAFRDWGFDPIDIPFLAYGPFGGAFHCATLDVRRRGTLQSYF</sequence>
<comment type="similarity">
    <text evidence="1">Belongs to the amidinotransferase family.</text>
</comment>
<evidence type="ECO:0000313" key="4">
    <source>
        <dbReference type="EMBL" id="OQW50102.1"/>
    </source>
</evidence>
<protein>
    <submittedName>
        <fullName evidence="4">Amidinotransferase</fullName>
    </submittedName>
</protein>
<keyword evidence="2 4" id="KW-0808">Transferase</keyword>
<dbReference type="Proteomes" id="UP000192872">
    <property type="component" value="Unassembled WGS sequence"/>
</dbReference>
<gene>
    <name evidence="4" type="ORF">A4S15_01040</name>
</gene>
<organism evidence="4 5">
    <name type="scientific">Candidatus Raskinella chloraquaticus</name>
    <dbReference type="NCBI Taxonomy" id="1951219"/>
    <lineage>
        <taxon>Bacteria</taxon>
        <taxon>Pseudomonadati</taxon>
        <taxon>Pseudomonadota</taxon>
        <taxon>Alphaproteobacteria</taxon>
        <taxon>Hyphomicrobiales</taxon>
        <taxon>Phreatobacteraceae</taxon>
        <taxon>Candidatus Raskinella</taxon>
    </lineage>
</organism>
<name>A0A1W9HS50_9HYPH</name>
<comment type="caution">
    <text evidence="4">The sequence shown here is derived from an EMBL/GenBank/DDBJ whole genome shotgun (WGS) entry which is preliminary data.</text>
</comment>
<dbReference type="RefSeq" id="WP_376801321.1">
    <property type="nucleotide sequence ID" value="NZ_DBNB01000021.1"/>
</dbReference>
<dbReference type="SUPFAM" id="SSF55909">
    <property type="entry name" value="Pentein"/>
    <property type="match status" value="1"/>
</dbReference>
<feature type="active site" evidence="3">
    <location>
        <position position="204"/>
    </location>
</feature>
<dbReference type="STRING" id="1827387.A4S15_01040"/>
<evidence type="ECO:0000256" key="3">
    <source>
        <dbReference type="PIRSR" id="PIRSR633195-1"/>
    </source>
</evidence>
<evidence type="ECO:0000256" key="1">
    <source>
        <dbReference type="ARBA" id="ARBA00006943"/>
    </source>
</evidence>
<feature type="active site" description="Amidino-cysteine intermediate" evidence="3">
    <location>
        <position position="359"/>
    </location>
</feature>
<evidence type="ECO:0000256" key="2">
    <source>
        <dbReference type="ARBA" id="ARBA00022679"/>
    </source>
</evidence>
<evidence type="ECO:0000313" key="5">
    <source>
        <dbReference type="Proteomes" id="UP000192872"/>
    </source>
</evidence>
<dbReference type="PANTHER" id="PTHR10488:SF1">
    <property type="entry name" value="GLYCINE AMIDINOTRANSFERASE, MITOCHONDRIAL"/>
    <property type="match status" value="1"/>
</dbReference>
<feature type="active site" evidence="3">
    <location>
        <position position="253"/>
    </location>
</feature>
<dbReference type="AlphaFoldDB" id="A0A1W9HS50"/>
<dbReference type="InterPro" id="IPR033195">
    <property type="entry name" value="AmidinoTrfase"/>
</dbReference>
<dbReference type="Gene3D" id="3.75.10.10">
    <property type="entry name" value="L-arginine/glycine Amidinotransferase, Chain A"/>
    <property type="match status" value="1"/>
</dbReference>
<dbReference type="PANTHER" id="PTHR10488">
    <property type="entry name" value="GLYCINE AMIDINOTRANSFERASE, MITOCHONDRIAL"/>
    <property type="match status" value="1"/>
</dbReference>